<dbReference type="RefSeq" id="WP_167184783.1">
    <property type="nucleotide sequence ID" value="NZ_JAASQL010000001.1"/>
</dbReference>
<dbReference type="InterPro" id="IPR043738">
    <property type="entry name" value="DUF5683"/>
</dbReference>
<dbReference type="Pfam" id="PF18935">
    <property type="entry name" value="DUF5683"/>
    <property type="match status" value="1"/>
</dbReference>
<name>A0ABX0U9T5_9FLAO</name>
<feature type="domain" description="DUF5683" evidence="2">
    <location>
        <begin position="45"/>
        <end position="192"/>
    </location>
</feature>
<dbReference type="EMBL" id="JAASQL010000001">
    <property type="protein sequence ID" value="NIJ44560.1"/>
    <property type="molecule type" value="Genomic_DNA"/>
</dbReference>
<organism evidence="3 4">
    <name type="scientific">Wenyingzhuangia heitensis</name>
    <dbReference type="NCBI Taxonomy" id="1487859"/>
    <lineage>
        <taxon>Bacteria</taxon>
        <taxon>Pseudomonadati</taxon>
        <taxon>Bacteroidota</taxon>
        <taxon>Flavobacteriia</taxon>
        <taxon>Flavobacteriales</taxon>
        <taxon>Flavobacteriaceae</taxon>
        <taxon>Wenyingzhuangia</taxon>
    </lineage>
</organism>
<feature type="transmembrane region" description="Helical" evidence="1">
    <location>
        <begin position="136"/>
        <end position="154"/>
    </location>
</feature>
<keyword evidence="4" id="KW-1185">Reference proteome</keyword>
<keyword evidence="1" id="KW-0472">Membrane</keyword>
<feature type="transmembrane region" description="Helical" evidence="1">
    <location>
        <begin position="69"/>
        <end position="87"/>
    </location>
</feature>
<evidence type="ECO:0000256" key="1">
    <source>
        <dbReference type="SAM" id="Phobius"/>
    </source>
</evidence>
<dbReference type="Proteomes" id="UP000745859">
    <property type="component" value="Unassembled WGS sequence"/>
</dbReference>
<evidence type="ECO:0000259" key="2">
    <source>
        <dbReference type="Pfam" id="PF18935"/>
    </source>
</evidence>
<accession>A0ABX0U9T5</accession>
<gene>
    <name evidence="3" type="ORF">FHR24_000999</name>
</gene>
<reference evidence="3 4" key="1">
    <citation type="submission" date="2020-03" db="EMBL/GenBank/DDBJ databases">
        <title>Genomic Encyclopedia of Type Strains, Phase IV (KMG-IV): sequencing the most valuable type-strain genomes for metagenomic binning, comparative biology and taxonomic classification.</title>
        <authorList>
            <person name="Goeker M."/>
        </authorList>
    </citation>
    <scope>NUCLEOTIDE SEQUENCE [LARGE SCALE GENOMIC DNA]</scope>
    <source>
        <strain evidence="3 4">DSM 101599</strain>
    </source>
</reference>
<proteinExistence type="predicted"/>
<keyword evidence="1" id="KW-0812">Transmembrane</keyword>
<evidence type="ECO:0000313" key="3">
    <source>
        <dbReference type="EMBL" id="NIJ44560.1"/>
    </source>
</evidence>
<keyword evidence="1" id="KW-1133">Transmembrane helix</keyword>
<protein>
    <recommendedName>
        <fullName evidence="2">DUF5683 domain-containing protein</fullName>
    </recommendedName>
</protein>
<evidence type="ECO:0000313" key="4">
    <source>
        <dbReference type="Proteomes" id="UP000745859"/>
    </source>
</evidence>
<sequence length="192" mass="22203">MNNRSFIIILIALFFHFSSFSQEKNEGNLSMDSKAFLDDQESYNALSPSKAAFYSAIIPGLGQAYNGRYWKIPIVYGALAIPTYYYFREQKTYNRYRKAYKQRQAGKVDEFSISTNFKTTETLENAQKGLRRNRDISLFFFIGLYALQIIEASIDAHLLQFNTTHNISIFPNIENETSTNKDYIALSLNLDF</sequence>
<comment type="caution">
    <text evidence="3">The sequence shown here is derived from an EMBL/GenBank/DDBJ whole genome shotgun (WGS) entry which is preliminary data.</text>
</comment>